<dbReference type="EMBL" id="JAHRIM010073295">
    <property type="protein sequence ID" value="MEQ2273889.1"/>
    <property type="molecule type" value="Genomic_DNA"/>
</dbReference>
<evidence type="ECO:0000256" key="1">
    <source>
        <dbReference type="ARBA" id="ARBA00022741"/>
    </source>
</evidence>
<keyword evidence="2" id="KW-0456">Lyase</keyword>
<name>A0ABV0WWN6_9TELE</name>
<evidence type="ECO:0000313" key="4">
    <source>
        <dbReference type="EMBL" id="MEQ2273889.1"/>
    </source>
</evidence>
<reference evidence="4 5" key="1">
    <citation type="submission" date="2021-06" db="EMBL/GenBank/DDBJ databases">
        <authorList>
            <person name="Palmer J.M."/>
        </authorList>
    </citation>
    <scope>NUCLEOTIDE SEQUENCE [LARGE SCALE GENOMIC DNA]</scope>
    <source>
        <strain evidence="4 5">XR_2019</strain>
        <tissue evidence="4">Muscle</tissue>
    </source>
</reference>
<accession>A0ABV0WWN6</accession>
<gene>
    <name evidence="4" type="primary">ADCY5_1</name>
    <name evidence="4" type="ORF">XENORESO_010473</name>
</gene>
<keyword evidence="1" id="KW-0547">Nucleotide-binding</keyword>
<protein>
    <submittedName>
        <fullName evidence="4">Adenylate cyclase type 5</fullName>
    </submittedName>
</protein>
<keyword evidence="5" id="KW-1185">Reference proteome</keyword>
<dbReference type="Proteomes" id="UP001444071">
    <property type="component" value="Unassembled WGS sequence"/>
</dbReference>
<organism evidence="4 5">
    <name type="scientific">Xenotaenia resolanae</name>
    <dbReference type="NCBI Taxonomy" id="208358"/>
    <lineage>
        <taxon>Eukaryota</taxon>
        <taxon>Metazoa</taxon>
        <taxon>Chordata</taxon>
        <taxon>Craniata</taxon>
        <taxon>Vertebrata</taxon>
        <taxon>Euteleostomi</taxon>
        <taxon>Actinopterygii</taxon>
        <taxon>Neopterygii</taxon>
        <taxon>Teleostei</taxon>
        <taxon>Neoteleostei</taxon>
        <taxon>Acanthomorphata</taxon>
        <taxon>Ovalentaria</taxon>
        <taxon>Atherinomorphae</taxon>
        <taxon>Cyprinodontiformes</taxon>
        <taxon>Goodeidae</taxon>
        <taxon>Xenotaenia</taxon>
    </lineage>
</organism>
<evidence type="ECO:0000259" key="3">
    <source>
        <dbReference type="Pfam" id="PF16214"/>
    </source>
</evidence>
<evidence type="ECO:0000256" key="2">
    <source>
        <dbReference type="ARBA" id="ARBA00023239"/>
    </source>
</evidence>
<feature type="domain" description="Adenylate cyclase N-terminal" evidence="3">
    <location>
        <begin position="9"/>
        <end position="92"/>
    </location>
</feature>
<dbReference type="PANTHER" id="PTHR45627:SF7">
    <property type="entry name" value="ADENYLATE CYCLASE TYPE 5"/>
    <property type="match status" value="1"/>
</dbReference>
<comment type="caution">
    <text evidence="4">The sequence shown here is derived from an EMBL/GenBank/DDBJ whole genome shotgun (WGS) entry which is preliminary data.</text>
</comment>
<dbReference type="InterPro" id="IPR032628">
    <property type="entry name" value="AC_N"/>
</dbReference>
<dbReference type="PANTHER" id="PTHR45627">
    <property type="entry name" value="ADENYLATE CYCLASE TYPE 1"/>
    <property type="match status" value="1"/>
</dbReference>
<sequence length="151" mass="18222">MEIPYLFHLFPQIVSNILIFSCSNIVGVCTHYPAEGSQRQAFQETRECIQARLHSQRENQQQERLLLSVLPRHVAMEMKADINAKQEDMMFHKIYIQKHDNVRMAEPTHRQWQERWEKYRRCHVNMLYGIFLKNIFHLSLAQYPCWVWCDS</sequence>
<evidence type="ECO:0000313" key="5">
    <source>
        <dbReference type="Proteomes" id="UP001444071"/>
    </source>
</evidence>
<dbReference type="Pfam" id="PF16214">
    <property type="entry name" value="AC_N"/>
    <property type="match status" value="1"/>
</dbReference>
<proteinExistence type="predicted"/>